<sequence>MAHGEIYVQLSVNFADDPKVRALARYGRDARRARDLYVQMICYCKENLTDGLVPAEQIGVLAYPDPPKVGEKDAERLAEVGLIQRRGASWYVAAFLKRNRSRQAVRDRSEEKKRSGAKANHVRWHVERGVTKPDCEWCQNGSDSDPKPDDGGTHDNDATNVSDHLVNGHGSITGASPTLPVTETRSQEIGNRTESSQRRAVEGHPKSDPLRTPTGIHIGHRSEDIGHRSIPSDPSDPPPPSPHPTGSAPDPTAGAQAEGEEGQSQINDLDLIRQVRELRPDWTTASITRALNRSEVLERPAALRAAAMLAVARDPASQHPGRLAHDGPWWTIRLAAERPPRPAWCGECDERTRQVEVDGVIHRCPLCHPLRNEEAS</sequence>
<organism evidence="2 3">
    <name type="scientific">Actinoallomurus vinaceus</name>
    <dbReference type="NCBI Taxonomy" id="1080074"/>
    <lineage>
        <taxon>Bacteria</taxon>
        <taxon>Bacillati</taxon>
        <taxon>Actinomycetota</taxon>
        <taxon>Actinomycetes</taxon>
        <taxon>Streptosporangiales</taxon>
        <taxon>Thermomonosporaceae</taxon>
        <taxon>Actinoallomurus</taxon>
    </lineage>
</organism>
<protein>
    <submittedName>
        <fullName evidence="2">Uncharacterized protein</fullName>
    </submittedName>
</protein>
<feature type="compositionally biased region" description="Basic and acidic residues" evidence="1">
    <location>
        <begin position="104"/>
        <end position="114"/>
    </location>
</feature>
<feature type="compositionally biased region" description="Basic and acidic residues" evidence="1">
    <location>
        <begin position="195"/>
        <end position="209"/>
    </location>
</feature>
<proteinExistence type="predicted"/>
<feature type="compositionally biased region" description="Pro residues" evidence="1">
    <location>
        <begin position="234"/>
        <end position="243"/>
    </location>
</feature>
<feature type="region of interest" description="Disordered" evidence="1">
    <location>
        <begin position="102"/>
        <end position="267"/>
    </location>
</feature>
<gene>
    <name evidence="2" type="ORF">GCM10023196_035940</name>
</gene>
<keyword evidence="3" id="KW-1185">Reference proteome</keyword>
<evidence type="ECO:0000313" key="3">
    <source>
        <dbReference type="Proteomes" id="UP001501442"/>
    </source>
</evidence>
<accession>A0ABP8UAF7</accession>
<evidence type="ECO:0000313" key="2">
    <source>
        <dbReference type="EMBL" id="GAA4626686.1"/>
    </source>
</evidence>
<comment type="caution">
    <text evidence="2">The sequence shown here is derived from an EMBL/GenBank/DDBJ whole genome shotgun (WGS) entry which is preliminary data.</text>
</comment>
<feature type="compositionally biased region" description="Polar residues" evidence="1">
    <location>
        <begin position="173"/>
        <end position="194"/>
    </location>
</feature>
<evidence type="ECO:0000256" key="1">
    <source>
        <dbReference type="SAM" id="MobiDB-lite"/>
    </source>
</evidence>
<dbReference type="RefSeq" id="WP_345431979.1">
    <property type="nucleotide sequence ID" value="NZ_BAABHK010000004.1"/>
</dbReference>
<dbReference type="EMBL" id="BAABHK010000004">
    <property type="protein sequence ID" value="GAA4626686.1"/>
    <property type="molecule type" value="Genomic_DNA"/>
</dbReference>
<name>A0ABP8UAF7_9ACTN</name>
<dbReference type="Proteomes" id="UP001501442">
    <property type="component" value="Unassembled WGS sequence"/>
</dbReference>
<reference evidence="3" key="1">
    <citation type="journal article" date="2019" name="Int. J. Syst. Evol. Microbiol.">
        <title>The Global Catalogue of Microorganisms (GCM) 10K type strain sequencing project: providing services to taxonomists for standard genome sequencing and annotation.</title>
        <authorList>
            <consortium name="The Broad Institute Genomics Platform"/>
            <consortium name="The Broad Institute Genome Sequencing Center for Infectious Disease"/>
            <person name="Wu L."/>
            <person name="Ma J."/>
        </authorList>
    </citation>
    <scope>NUCLEOTIDE SEQUENCE [LARGE SCALE GENOMIC DNA]</scope>
    <source>
        <strain evidence="3">JCM 17939</strain>
    </source>
</reference>
<feature type="compositionally biased region" description="Basic and acidic residues" evidence="1">
    <location>
        <begin position="144"/>
        <end position="157"/>
    </location>
</feature>
<feature type="compositionally biased region" description="Basic and acidic residues" evidence="1">
    <location>
        <begin position="124"/>
        <end position="135"/>
    </location>
</feature>